<keyword evidence="1" id="KW-1133">Transmembrane helix</keyword>
<organism evidence="3">
    <name type="scientific">Bellilinea caldifistulae</name>
    <dbReference type="NCBI Taxonomy" id="360411"/>
    <lineage>
        <taxon>Bacteria</taxon>
        <taxon>Bacillati</taxon>
        <taxon>Chloroflexota</taxon>
        <taxon>Anaerolineae</taxon>
        <taxon>Anaerolineales</taxon>
        <taxon>Anaerolineaceae</taxon>
        <taxon>Bellilinea</taxon>
    </lineage>
</organism>
<gene>
    <name evidence="3" type="ORF">ENT17_13420</name>
</gene>
<evidence type="ECO:0000313" key="3">
    <source>
        <dbReference type="EMBL" id="HGS88596.1"/>
    </source>
</evidence>
<evidence type="ECO:0008006" key="4">
    <source>
        <dbReference type="Google" id="ProtNLM"/>
    </source>
</evidence>
<feature type="chain" id="PRO_5028332642" description="Zinc ribbon domain-containing protein" evidence="2">
    <location>
        <begin position="28"/>
        <end position="309"/>
    </location>
</feature>
<dbReference type="EMBL" id="DSXR01000128">
    <property type="protein sequence ID" value="HGS88596.1"/>
    <property type="molecule type" value="Genomic_DNA"/>
</dbReference>
<evidence type="ECO:0000256" key="1">
    <source>
        <dbReference type="SAM" id="Phobius"/>
    </source>
</evidence>
<accession>A0A7C4L119</accession>
<sequence>MENMSAARRCIFILILLALLAAPSAQAQSSTPLESLVIQILPEFDRPDVLVIYRLTLAASVSLPAQISLRIPRAAGAPYNVAWEDVDGLLYNLAYTTEVRGEWLQITFTTPSANLQVEYYDPRLEREQTLRKFTYEWNGDFKVENLVVSVQQPANAENMQAYPGFDAGQRLSDGFIYFTNPVGKVEAGVTFKVNLRYEKADDSLSVGMLPVQPAQPLDENTPGRTAASALLPVFLLVIGGVLLVVLVSWFLIRRDREGSSPARRYRHKRPAAARIAEEVSPVVYCHQCGRRAEAGDLFCRTCGVRLRKE</sequence>
<name>A0A7C4L119_9CHLR</name>
<evidence type="ECO:0000256" key="2">
    <source>
        <dbReference type="SAM" id="SignalP"/>
    </source>
</evidence>
<reference evidence="3" key="1">
    <citation type="journal article" date="2020" name="mSystems">
        <title>Genome- and Community-Level Interaction Insights into Carbon Utilization and Element Cycling Functions of Hydrothermarchaeota in Hydrothermal Sediment.</title>
        <authorList>
            <person name="Zhou Z."/>
            <person name="Liu Y."/>
            <person name="Xu W."/>
            <person name="Pan J."/>
            <person name="Luo Z.H."/>
            <person name="Li M."/>
        </authorList>
    </citation>
    <scope>NUCLEOTIDE SEQUENCE [LARGE SCALE GENOMIC DNA]</scope>
    <source>
        <strain evidence="3">SpSt-556</strain>
    </source>
</reference>
<protein>
    <recommendedName>
        <fullName evidence="4">Zinc ribbon domain-containing protein</fullName>
    </recommendedName>
</protein>
<comment type="caution">
    <text evidence="3">The sequence shown here is derived from an EMBL/GenBank/DDBJ whole genome shotgun (WGS) entry which is preliminary data.</text>
</comment>
<keyword evidence="1" id="KW-0472">Membrane</keyword>
<keyword evidence="1" id="KW-0812">Transmembrane</keyword>
<dbReference type="AlphaFoldDB" id="A0A7C4L119"/>
<feature type="transmembrane region" description="Helical" evidence="1">
    <location>
        <begin position="229"/>
        <end position="252"/>
    </location>
</feature>
<proteinExistence type="predicted"/>
<keyword evidence="2" id="KW-0732">Signal</keyword>
<feature type="signal peptide" evidence="2">
    <location>
        <begin position="1"/>
        <end position="27"/>
    </location>
</feature>